<organism evidence="1 2">
    <name type="scientific">Psychrobacter phenylpyruvicus</name>
    <dbReference type="NCBI Taxonomy" id="29432"/>
    <lineage>
        <taxon>Bacteria</taxon>
        <taxon>Pseudomonadati</taxon>
        <taxon>Pseudomonadota</taxon>
        <taxon>Gammaproteobacteria</taxon>
        <taxon>Moraxellales</taxon>
        <taxon>Moraxellaceae</taxon>
        <taxon>Psychrobacter</taxon>
    </lineage>
</organism>
<dbReference type="Proteomes" id="UP000254123">
    <property type="component" value="Unassembled WGS sequence"/>
</dbReference>
<dbReference type="AlphaFoldDB" id="A0A379LM39"/>
<accession>A0A379LM39</accession>
<dbReference type="STRING" id="1123034.GCA_000685805_00901"/>
<evidence type="ECO:0000313" key="1">
    <source>
        <dbReference type="EMBL" id="SUD91165.1"/>
    </source>
</evidence>
<evidence type="ECO:0000313" key="2">
    <source>
        <dbReference type="Proteomes" id="UP000254123"/>
    </source>
</evidence>
<proteinExistence type="predicted"/>
<protein>
    <submittedName>
        <fullName evidence="1">Uncharacterized protein</fullName>
    </submittedName>
</protein>
<name>A0A379LM39_9GAMM</name>
<gene>
    <name evidence="1" type="ORF">NCTC10526_01512</name>
</gene>
<sequence length="82" mass="9400">MAPQGKETANYFLIFYTNNNQPYFSINYARTGGFTDINSQFGNDISVLLLIKIPTKFPFSQLAEYYLVKSNRLVTIKAFFSP</sequence>
<dbReference type="EMBL" id="UGVC01000001">
    <property type="protein sequence ID" value="SUD91165.1"/>
    <property type="molecule type" value="Genomic_DNA"/>
</dbReference>
<reference evidence="1 2" key="1">
    <citation type="submission" date="2018-06" db="EMBL/GenBank/DDBJ databases">
        <authorList>
            <consortium name="Pathogen Informatics"/>
            <person name="Doyle S."/>
        </authorList>
    </citation>
    <scope>NUCLEOTIDE SEQUENCE [LARGE SCALE GENOMIC DNA]</scope>
    <source>
        <strain evidence="1 2">NCTC10526</strain>
    </source>
</reference>
<keyword evidence="2" id="KW-1185">Reference proteome</keyword>